<keyword evidence="7 16" id="KW-0808">Transferase</keyword>
<comment type="pathway">
    <text evidence="2">Phospholipid metabolism; phosphatidylglycerol biosynthesis; phosphatidylglycerol from CDP-diacylglycerol: step 1/2.</text>
</comment>
<evidence type="ECO:0000256" key="9">
    <source>
        <dbReference type="ARBA" id="ARBA00022989"/>
    </source>
</evidence>
<evidence type="ECO:0000256" key="15">
    <source>
        <dbReference type="NCBIfam" id="TIGR00560"/>
    </source>
</evidence>
<evidence type="ECO:0000256" key="14">
    <source>
        <dbReference type="ARBA" id="ARBA00048586"/>
    </source>
</evidence>
<evidence type="ECO:0000313" key="18">
    <source>
        <dbReference type="EMBL" id="AIY40872.1"/>
    </source>
</evidence>
<dbReference type="EC" id="2.7.8.5" evidence="4 15"/>
<keyword evidence="12" id="KW-0594">Phospholipid biosynthesis</keyword>
<keyword evidence="10" id="KW-0443">Lipid metabolism</keyword>
<reference evidence="19" key="1">
    <citation type="journal article" date="2014" name="Soil Biol. Biochem.">
        <title>Structure and function of bacterial communities in ageing soils: Insights from the Mendocino ecological staircase.</title>
        <authorList>
            <person name="Uroz S."/>
            <person name="Tech J.J."/>
            <person name="Sawaya N.A."/>
            <person name="Frey-Klett P."/>
            <person name="Leveau J.H.J."/>
        </authorList>
    </citation>
    <scope>NUCLEOTIDE SEQUENCE [LARGE SCALE GENOMIC DNA]</scope>
    <source>
        <strain evidence="19">Cal35</strain>
    </source>
</reference>
<feature type="transmembrane region" description="Helical" evidence="17">
    <location>
        <begin position="157"/>
        <end position="178"/>
    </location>
</feature>
<dbReference type="Proteomes" id="UP000030302">
    <property type="component" value="Chromosome"/>
</dbReference>
<dbReference type="OrthoDB" id="9796672at2"/>
<proteinExistence type="inferred from homology"/>
<evidence type="ECO:0000256" key="6">
    <source>
        <dbReference type="ARBA" id="ARBA00022516"/>
    </source>
</evidence>
<evidence type="ECO:0000256" key="8">
    <source>
        <dbReference type="ARBA" id="ARBA00022692"/>
    </source>
</evidence>
<keyword evidence="6" id="KW-0444">Lipid biosynthesis</keyword>
<dbReference type="InterPro" id="IPR050324">
    <property type="entry name" value="CDP-alcohol_PTase-I"/>
</dbReference>
<dbReference type="EMBL" id="CP009962">
    <property type="protein sequence ID" value="AIY40872.1"/>
    <property type="molecule type" value="Genomic_DNA"/>
</dbReference>
<evidence type="ECO:0000256" key="10">
    <source>
        <dbReference type="ARBA" id="ARBA00023098"/>
    </source>
</evidence>
<dbReference type="NCBIfam" id="TIGR00560">
    <property type="entry name" value="pgsA"/>
    <property type="match status" value="1"/>
</dbReference>
<evidence type="ECO:0000256" key="4">
    <source>
        <dbReference type="ARBA" id="ARBA00013170"/>
    </source>
</evidence>
<feature type="transmembrane region" description="Helical" evidence="17">
    <location>
        <begin position="124"/>
        <end position="145"/>
    </location>
</feature>
<dbReference type="Gene3D" id="1.20.120.1760">
    <property type="match status" value="1"/>
</dbReference>
<dbReference type="PANTHER" id="PTHR14269:SF62">
    <property type="entry name" value="CDP-DIACYLGLYCEROL--GLYCEROL-3-PHOSPHATE 3-PHOSPHATIDYLTRANSFERASE 1, CHLOROPLASTIC"/>
    <property type="match status" value="1"/>
</dbReference>
<comment type="similarity">
    <text evidence="3 16">Belongs to the CDP-alcohol phosphatidyltransferase class-I family.</text>
</comment>
<dbReference type="PROSITE" id="PS00379">
    <property type="entry name" value="CDP_ALCOHOL_P_TRANSF"/>
    <property type="match status" value="1"/>
</dbReference>
<protein>
    <recommendedName>
        <fullName evidence="5 15">CDP-diacylglycerol--glycerol-3-phosphate 3-phosphatidyltransferase</fullName>
        <ecNumber evidence="4 15">2.7.8.5</ecNumber>
    </recommendedName>
</protein>
<evidence type="ECO:0000256" key="5">
    <source>
        <dbReference type="ARBA" id="ARBA00014944"/>
    </source>
</evidence>
<evidence type="ECO:0000256" key="1">
    <source>
        <dbReference type="ARBA" id="ARBA00004141"/>
    </source>
</evidence>
<comment type="subcellular location">
    <subcellularLocation>
        <location evidence="1">Membrane</location>
        <topology evidence="1">Multi-pass membrane protein</topology>
    </subcellularLocation>
</comment>
<keyword evidence="19" id="KW-1185">Reference proteome</keyword>
<accession>A0A0A1FDE4</accession>
<name>A0A0A1FDE4_9BURK</name>
<dbReference type="KEGG" id="care:LT85_1714"/>
<dbReference type="InterPro" id="IPR043130">
    <property type="entry name" value="CDP-OH_PTrfase_TM_dom"/>
</dbReference>
<gene>
    <name evidence="18" type="ORF">LT85_1714</name>
</gene>
<evidence type="ECO:0000256" key="17">
    <source>
        <dbReference type="SAM" id="Phobius"/>
    </source>
</evidence>
<dbReference type="InterPro" id="IPR048254">
    <property type="entry name" value="CDP_ALCOHOL_P_TRANSF_CS"/>
</dbReference>
<evidence type="ECO:0000256" key="12">
    <source>
        <dbReference type="ARBA" id="ARBA00023209"/>
    </source>
</evidence>
<evidence type="ECO:0000256" key="3">
    <source>
        <dbReference type="ARBA" id="ARBA00010441"/>
    </source>
</evidence>
<keyword evidence="13" id="KW-1208">Phospholipid metabolism</keyword>
<organism evidence="18 19">
    <name type="scientific">Collimonas arenae</name>
    <dbReference type="NCBI Taxonomy" id="279058"/>
    <lineage>
        <taxon>Bacteria</taxon>
        <taxon>Pseudomonadati</taxon>
        <taxon>Pseudomonadota</taxon>
        <taxon>Betaproteobacteria</taxon>
        <taxon>Burkholderiales</taxon>
        <taxon>Oxalobacteraceae</taxon>
        <taxon>Collimonas</taxon>
    </lineage>
</organism>
<feature type="transmembrane region" description="Helical" evidence="17">
    <location>
        <begin position="38"/>
        <end position="58"/>
    </location>
</feature>
<keyword evidence="11 17" id="KW-0472">Membrane</keyword>
<dbReference type="STRING" id="279058.LT85_1714"/>
<feature type="transmembrane region" description="Helical" evidence="17">
    <location>
        <begin position="6"/>
        <end position="26"/>
    </location>
</feature>
<evidence type="ECO:0000256" key="7">
    <source>
        <dbReference type="ARBA" id="ARBA00022679"/>
    </source>
</evidence>
<sequence>MPFNIPILLTWLRVALIPLVVGVFYLPDLGFSTLQLGLASTVIFIVAAVTDWFDGFLARRWNQTSAFGAFLDPVADKLMVAGALLVLVHLGRVDPIIAFVIIGREIAISALREWMAQIGASKSVAVSSIGKIKTTAQMVAIPMLLYYGDLLGVDTRFWGQVLLLIAAVLTVWSMFYYLRKAWPLIKESTAVSGENNKQ</sequence>
<keyword evidence="8 17" id="KW-0812">Transmembrane</keyword>
<comment type="catalytic activity">
    <reaction evidence="14">
        <text>a CDP-1,2-diacyl-sn-glycerol + sn-glycerol 3-phosphate = a 1,2-diacyl-sn-glycero-3-phospho-(1'-sn-glycero-3'-phosphate) + CMP + H(+)</text>
        <dbReference type="Rhea" id="RHEA:12593"/>
        <dbReference type="ChEBI" id="CHEBI:15378"/>
        <dbReference type="ChEBI" id="CHEBI:57597"/>
        <dbReference type="ChEBI" id="CHEBI:58332"/>
        <dbReference type="ChEBI" id="CHEBI:60110"/>
        <dbReference type="ChEBI" id="CHEBI:60377"/>
        <dbReference type="EC" id="2.7.8.5"/>
    </reaction>
</comment>
<dbReference type="GO" id="GO:0016020">
    <property type="term" value="C:membrane"/>
    <property type="evidence" value="ECO:0007669"/>
    <property type="project" value="UniProtKB-SubCell"/>
</dbReference>
<evidence type="ECO:0000313" key="19">
    <source>
        <dbReference type="Proteomes" id="UP000030302"/>
    </source>
</evidence>
<evidence type="ECO:0000256" key="16">
    <source>
        <dbReference type="RuleBase" id="RU003750"/>
    </source>
</evidence>
<dbReference type="PANTHER" id="PTHR14269">
    <property type="entry name" value="CDP-DIACYLGLYCEROL--GLYCEROL-3-PHOSPHATE 3-PHOSPHATIDYLTRANSFERASE-RELATED"/>
    <property type="match status" value="1"/>
</dbReference>
<dbReference type="GO" id="GO:0046474">
    <property type="term" value="P:glycerophospholipid biosynthetic process"/>
    <property type="evidence" value="ECO:0007669"/>
    <property type="project" value="TreeGrafter"/>
</dbReference>
<dbReference type="InterPro" id="IPR000462">
    <property type="entry name" value="CDP-OH_P_trans"/>
</dbReference>
<dbReference type="GO" id="GO:0008444">
    <property type="term" value="F:CDP-diacylglycerol-glycerol-3-phosphate 3-phosphatidyltransferase activity"/>
    <property type="evidence" value="ECO:0007669"/>
    <property type="project" value="UniProtKB-UniRule"/>
</dbReference>
<dbReference type="HOGENOM" id="CLU_051314_2_1_4"/>
<dbReference type="AlphaFoldDB" id="A0A0A1FDE4"/>
<evidence type="ECO:0000256" key="2">
    <source>
        <dbReference type="ARBA" id="ARBA00005042"/>
    </source>
</evidence>
<dbReference type="RefSeq" id="WP_038487467.1">
    <property type="nucleotide sequence ID" value="NZ_CP009962.1"/>
</dbReference>
<keyword evidence="9 17" id="KW-1133">Transmembrane helix</keyword>
<dbReference type="Pfam" id="PF01066">
    <property type="entry name" value="CDP-OH_P_transf"/>
    <property type="match status" value="1"/>
</dbReference>
<feature type="transmembrane region" description="Helical" evidence="17">
    <location>
        <begin position="78"/>
        <end position="103"/>
    </location>
</feature>
<evidence type="ECO:0000256" key="11">
    <source>
        <dbReference type="ARBA" id="ARBA00023136"/>
    </source>
</evidence>
<evidence type="ECO:0000256" key="13">
    <source>
        <dbReference type="ARBA" id="ARBA00023264"/>
    </source>
</evidence>
<dbReference type="InterPro" id="IPR004570">
    <property type="entry name" value="Phosphatidylglycerol_P_synth"/>
</dbReference>
<dbReference type="PIRSF" id="PIRSF000847">
    <property type="entry name" value="Phos_ph_gly_syn"/>
    <property type="match status" value="1"/>
</dbReference>